<evidence type="ECO:0000313" key="3">
    <source>
        <dbReference type="Proteomes" id="UP000325105"/>
    </source>
</evidence>
<dbReference type="GO" id="GO:0016787">
    <property type="term" value="F:hydrolase activity"/>
    <property type="evidence" value="ECO:0007669"/>
    <property type="project" value="InterPro"/>
</dbReference>
<reference evidence="2 3" key="1">
    <citation type="submission" date="2019-07" db="EMBL/GenBank/DDBJ databases">
        <title>Genomic Encyclopedia of Archaeal and Bacterial Type Strains, Phase II (KMG-II): from individual species to whole genera.</title>
        <authorList>
            <person name="Goeker M."/>
        </authorList>
    </citation>
    <scope>NUCLEOTIDE SEQUENCE [LARGE SCALE GENOMIC DNA]</scope>
    <source>
        <strain evidence="2 3">DSM 18850</strain>
    </source>
</reference>
<proteinExistence type="predicted"/>
<dbReference type="EMBL" id="VNHX01000002">
    <property type="protein sequence ID" value="TYP97669.1"/>
    <property type="molecule type" value="Genomic_DNA"/>
</dbReference>
<protein>
    <submittedName>
        <fullName evidence="2">Uncharacterized protein DUF1080</fullName>
    </submittedName>
</protein>
<dbReference type="Pfam" id="PF06439">
    <property type="entry name" value="3keto-disac_hyd"/>
    <property type="match status" value="1"/>
</dbReference>
<name>A0A5S5DSN4_9SPHI</name>
<dbReference type="InterPro" id="IPR010496">
    <property type="entry name" value="AL/BT2_dom"/>
</dbReference>
<comment type="caution">
    <text evidence="2">The sequence shown here is derived from an EMBL/GenBank/DDBJ whole genome shotgun (WGS) entry which is preliminary data.</text>
</comment>
<feature type="domain" description="3-keto-alpha-glucoside-1,2-lyase/3-keto-2-hydroxy-glucal hydratase" evidence="1">
    <location>
        <begin position="75"/>
        <end position="265"/>
    </location>
</feature>
<gene>
    <name evidence="2" type="ORF">BC792_10291</name>
</gene>
<dbReference type="Proteomes" id="UP000325105">
    <property type="component" value="Unassembled WGS sequence"/>
</dbReference>
<dbReference type="AlphaFoldDB" id="A0A5S5DSN4"/>
<keyword evidence="3" id="KW-1185">Reference proteome</keyword>
<evidence type="ECO:0000259" key="1">
    <source>
        <dbReference type="Pfam" id="PF06439"/>
    </source>
</evidence>
<accession>A0A5S5DSN4</accession>
<sequence length="267" mass="29961">MLNFTYNISKLLTTNKRRSNTLHMKKQLGSIAALLALSLAGTAQTTFKPEDTEFYSPKPPVVMLRNEIPSDALILFDGSGLQQWVSSEHPEQAAPWTVRDNILTVKPGTGAIQTKQQFEDFQLHVEWRSPEVVKGEGQGRGNSGIFLQGLYEIQVLDNNDNPTYVNGQAGSIYKQRPPLVEVRAGEDKWHRYDIIYRAPRFNKDGMLISKGTVTVLHNGVLVQNNTQIEGTTEYIGLPKMKAHGAGPIVLQDHGDLVDFRRIWIRPL</sequence>
<dbReference type="Gene3D" id="2.60.120.560">
    <property type="entry name" value="Exo-inulinase, domain 1"/>
    <property type="match status" value="1"/>
</dbReference>
<organism evidence="2 3">
    <name type="scientific">Sphingobacterium allocomposti</name>
    <dbReference type="NCBI Taxonomy" id="415956"/>
    <lineage>
        <taxon>Bacteria</taxon>
        <taxon>Pseudomonadati</taxon>
        <taxon>Bacteroidota</taxon>
        <taxon>Sphingobacteriia</taxon>
        <taxon>Sphingobacteriales</taxon>
        <taxon>Sphingobacteriaceae</taxon>
        <taxon>Sphingobacterium</taxon>
    </lineage>
</organism>
<evidence type="ECO:0000313" key="2">
    <source>
        <dbReference type="EMBL" id="TYP97669.1"/>
    </source>
</evidence>